<dbReference type="EMBL" id="QEAM01000167">
    <property type="protein sequence ID" value="TPX44812.1"/>
    <property type="molecule type" value="Genomic_DNA"/>
</dbReference>
<dbReference type="VEuPathDB" id="FungiDB:SeMB42_g06742"/>
<evidence type="ECO:0000313" key="3">
    <source>
        <dbReference type="EMBL" id="TPX44812.1"/>
    </source>
</evidence>
<sequence length="161" mass="18756">MDALKSILKKLDSPITTMPPWSEVIPRIQRQPEYEDVGEGTRKEIYDKFISRLIEEAERSVEEDGEEGGSMSRKRNSSKRDSEHHRSSKKHKKHHRSRSRSRSSAGAGAGDEDKERRHNRKRHANRSEDENDLHMMEAEIVTYKFSKSLRRCPTSFTTLAY</sequence>
<dbReference type="AlphaFoldDB" id="A0A507CKP1"/>
<proteinExistence type="predicted"/>
<evidence type="ECO:0000313" key="4">
    <source>
        <dbReference type="Proteomes" id="UP000320475"/>
    </source>
</evidence>
<comment type="caution">
    <text evidence="2">The sequence shown here is derived from an EMBL/GenBank/DDBJ whole genome shotgun (WGS) entry which is preliminary data.</text>
</comment>
<protein>
    <recommendedName>
        <fullName evidence="5">FF domain-containing protein</fullName>
    </recommendedName>
</protein>
<dbReference type="Gene3D" id="1.10.10.440">
    <property type="entry name" value="FF domain"/>
    <property type="match status" value="1"/>
</dbReference>
<evidence type="ECO:0000313" key="2">
    <source>
        <dbReference type="EMBL" id="TPX38864.1"/>
    </source>
</evidence>
<evidence type="ECO:0000256" key="1">
    <source>
        <dbReference type="SAM" id="MobiDB-lite"/>
    </source>
</evidence>
<feature type="region of interest" description="Disordered" evidence="1">
    <location>
        <begin position="1"/>
        <end position="42"/>
    </location>
</feature>
<dbReference type="OrthoDB" id="187617at2759"/>
<evidence type="ECO:0008006" key="5">
    <source>
        <dbReference type="Google" id="ProtNLM"/>
    </source>
</evidence>
<feature type="compositionally biased region" description="Basic residues" evidence="1">
    <location>
        <begin position="86"/>
        <end position="101"/>
    </location>
</feature>
<dbReference type="SUPFAM" id="SSF81698">
    <property type="entry name" value="FF domain"/>
    <property type="match status" value="1"/>
</dbReference>
<name>A0A507CKP1_9FUNG</name>
<dbReference type="EMBL" id="QEAM01000554">
    <property type="protein sequence ID" value="TPX38864.1"/>
    <property type="molecule type" value="Genomic_DNA"/>
</dbReference>
<accession>A0A507CKP1</accession>
<feature type="compositionally biased region" description="Basic and acidic residues" evidence="1">
    <location>
        <begin position="125"/>
        <end position="134"/>
    </location>
</feature>
<feature type="region of interest" description="Disordered" evidence="1">
    <location>
        <begin position="57"/>
        <end position="134"/>
    </location>
</feature>
<dbReference type="Proteomes" id="UP000320475">
    <property type="component" value="Unassembled WGS sequence"/>
</dbReference>
<gene>
    <name evidence="3" type="ORF">SeLEV6574_g04275</name>
    <name evidence="2" type="ORF">SeLEV6574_g07561</name>
</gene>
<dbReference type="InterPro" id="IPR036517">
    <property type="entry name" value="FF_domain_sf"/>
</dbReference>
<organism evidence="2 4">
    <name type="scientific">Synchytrium endobioticum</name>
    <dbReference type="NCBI Taxonomy" id="286115"/>
    <lineage>
        <taxon>Eukaryota</taxon>
        <taxon>Fungi</taxon>
        <taxon>Fungi incertae sedis</taxon>
        <taxon>Chytridiomycota</taxon>
        <taxon>Chytridiomycota incertae sedis</taxon>
        <taxon>Chytridiomycetes</taxon>
        <taxon>Synchytriales</taxon>
        <taxon>Synchytriaceae</taxon>
        <taxon>Synchytrium</taxon>
    </lineage>
</organism>
<reference evidence="2 4" key="1">
    <citation type="journal article" date="2019" name="Sci. Rep.">
        <title>Comparative genomics of chytrid fungi reveal insights into the obligate biotrophic and pathogenic lifestyle of Synchytrium endobioticum.</title>
        <authorList>
            <person name="van de Vossenberg B.T.L.H."/>
            <person name="Warris S."/>
            <person name="Nguyen H.D.T."/>
            <person name="van Gent-Pelzer M.P.E."/>
            <person name="Joly D.L."/>
            <person name="van de Geest H.C."/>
            <person name="Bonants P.J.M."/>
            <person name="Smith D.S."/>
            <person name="Levesque C.A."/>
            <person name="van der Lee T.A.J."/>
        </authorList>
    </citation>
    <scope>NUCLEOTIDE SEQUENCE [LARGE SCALE GENOMIC DNA]</scope>
    <source>
        <strain evidence="2 4">LEV6574</strain>
    </source>
</reference>